<dbReference type="Proteomes" id="UP000274429">
    <property type="component" value="Unassembled WGS sequence"/>
</dbReference>
<dbReference type="WBParaSite" id="TTAC_0000935001-mRNA-1">
    <property type="protein sequence ID" value="TTAC_0000935001-mRNA-1"/>
    <property type="gene ID" value="TTAC_0000935001"/>
</dbReference>
<gene>
    <name evidence="1" type="ORF">TTAC_LOCUS9335</name>
</gene>
<organism evidence="3">
    <name type="scientific">Hydatigena taeniaeformis</name>
    <name type="common">Feline tapeworm</name>
    <name type="synonym">Taenia taeniaeformis</name>
    <dbReference type="NCBI Taxonomy" id="6205"/>
    <lineage>
        <taxon>Eukaryota</taxon>
        <taxon>Metazoa</taxon>
        <taxon>Spiralia</taxon>
        <taxon>Lophotrochozoa</taxon>
        <taxon>Platyhelminthes</taxon>
        <taxon>Cestoda</taxon>
        <taxon>Eucestoda</taxon>
        <taxon>Cyclophyllidea</taxon>
        <taxon>Taeniidae</taxon>
        <taxon>Hydatigera</taxon>
    </lineage>
</organism>
<dbReference type="AlphaFoldDB" id="A0A0R3X737"/>
<name>A0A0R3X737_HYDTA</name>
<evidence type="ECO:0000313" key="3">
    <source>
        <dbReference type="WBParaSite" id="TTAC_0000935001-mRNA-1"/>
    </source>
</evidence>
<sequence>MSKCHCGALSTLHPPPSTRHWHDNTLELEKSAGECGGRKKLEAANSDSMSRICVDYSTHQPPSPLAYLTQTHMCEAQLLPLLVNYLLINDETTVHTSHWSRVALCCSVDLVGRGRWGGEEGLECGDLTPSFPTISSTQCIFFPYTLTFVSHHSPHPLLTTIALPHETNYHVDQVEIGRADMQAGKPTCRQAGRQAGGQAMRHCPTKPTPLRLRCCANTASTAKSTAPHASTTHCLRLPSHLYFIHATDGITPLGSLYMRHLVMRST</sequence>
<proteinExistence type="predicted"/>
<reference evidence="3" key="1">
    <citation type="submission" date="2017-02" db="UniProtKB">
        <authorList>
            <consortium name="WormBaseParasite"/>
        </authorList>
    </citation>
    <scope>IDENTIFICATION</scope>
</reference>
<evidence type="ECO:0000313" key="2">
    <source>
        <dbReference type="Proteomes" id="UP000274429"/>
    </source>
</evidence>
<keyword evidence="2" id="KW-1185">Reference proteome</keyword>
<evidence type="ECO:0000313" key="1">
    <source>
        <dbReference type="EMBL" id="VDM34106.1"/>
    </source>
</evidence>
<accession>A0A0R3X737</accession>
<reference evidence="1 2" key="2">
    <citation type="submission" date="2018-11" db="EMBL/GenBank/DDBJ databases">
        <authorList>
            <consortium name="Pathogen Informatics"/>
        </authorList>
    </citation>
    <scope>NUCLEOTIDE SEQUENCE [LARGE SCALE GENOMIC DNA]</scope>
</reference>
<protein>
    <submittedName>
        <fullName evidence="1 3">Uncharacterized protein</fullName>
    </submittedName>
</protein>
<dbReference type="EMBL" id="UYWX01020766">
    <property type="protein sequence ID" value="VDM34106.1"/>
    <property type="molecule type" value="Genomic_DNA"/>
</dbReference>